<dbReference type="RefSeq" id="WP_141466703.1">
    <property type="nucleotide sequence ID" value="NZ_RBZW01000076.1"/>
</dbReference>
<protein>
    <recommendedName>
        <fullName evidence="5">PGF-CTERM sorting domain-containing protein</fullName>
    </recommendedName>
</protein>
<organism evidence="3 4">
    <name type="scientific">Salinadaptatus halalkaliphilus</name>
    <dbReference type="NCBI Taxonomy" id="2419781"/>
    <lineage>
        <taxon>Archaea</taxon>
        <taxon>Methanobacteriati</taxon>
        <taxon>Methanobacteriota</taxon>
        <taxon>Stenosarchaea group</taxon>
        <taxon>Halobacteria</taxon>
        <taxon>Halobacteriales</taxon>
        <taxon>Natrialbaceae</taxon>
        <taxon>Salinadaptatus</taxon>
    </lineage>
</organism>
<keyword evidence="2" id="KW-0472">Membrane</keyword>
<gene>
    <name evidence="3" type="ORF">D8Y22_21745</name>
</gene>
<reference evidence="3 4" key="1">
    <citation type="submission" date="2018-10" db="EMBL/GenBank/DDBJ databases">
        <title>Natronolimnobius sp. XQ-INN 246 isolated from Inner Mongolia Autonomous Region of China.</title>
        <authorList>
            <person name="Xue Q."/>
        </authorList>
    </citation>
    <scope>NUCLEOTIDE SEQUENCE [LARGE SCALE GENOMIC DNA]</scope>
    <source>
        <strain evidence="3 4">XQ-INN 246</strain>
    </source>
</reference>
<evidence type="ECO:0000313" key="4">
    <source>
        <dbReference type="Proteomes" id="UP000318864"/>
    </source>
</evidence>
<comment type="caution">
    <text evidence="3">The sequence shown here is derived from an EMBL/GenBank/DDBJ whole genome shotgun (WGS) entry which is preliminary data.</text>
</comment>
<keyword evidence="2" id="KW-1133">Transmembrane helix</keyword>
<keyword evidence="4" id="KW-1185">Reference proteome</keyword>
<accession>A0A4S3TGR2</accession>
<dbReference type="Proteomes" id="UP000318864">
    <property type="component" value="Unassembled WGS sequence"/>
</dbReference>
<feature type="transmembrane region" description="Helical" evidence="2">
    <location>
        <begin position="230"/>
        <end position="249"/>
    </location>
</feature>
<evidence type="ECO:0000256" key="2">
    <source>
        <dbReference type="SAM" id="Phobius"/>
    </source>
</evidence>
<evidence type="ECO:0000256" key="1">
    <source>
        <dbReference type="SAM" id="MobiDB-lite"/>
    </source>
</evidence>
<evidence type="ECO:0000313" key="3">
    <source>
        <dbReference type="EMBL" id="THE63066.1"/>
    </source>
</evidence>
<proteinExistence type="predicted"/>
<name>A0A4S3TGR2_9EURY</name>
<dbReference type="AlphaFoldDB" id="A0A4S3TGR2"/>
<evidence type="ECO:0008006" key="5">
    <source>
        <dbReference type="Google" id="ProtNLM"/>
    </source>
</evidence>
<keyword evidence="2" id="KW-0812">Transmembrane</keyword>
<feature type="region of interest" description="Disordered" evidence="1">
    <location>
        <begin position="144"/>
        <end position="227"/>
    </location>
</feature>
<dbReference type="EMBL" id="RBZW01000076">
    <property type="protein sequence ID" value="THE63066.1"/>
    <property type="molecule type" value="Genomic_DNA"/>
</dbReference>
<feature type="transmembrane region" description="Helical" evidence="2">
    <location>
        <begin position="12"/>
        <end position="32"/>
    </location>
</feature>
<sequence>MNVDASGSIGAIGFVMVVVLVIASCGTVVGSGSTGSETTSETVVTDEGAIESVESVVTVDDAGYDVLEMSAQQAGYDDVTDWYESLYADEPWIGTVSVSREDLEGGHQLTIVFEDLETDAVDRLDVYREGETVVYEELEVVAPAAGPQETTATHHVRMPGPVTDTNADEVSGNVATWTGEDLPNELSVESGIGDETAVGDGDSQHPHSDSELEGGEDGDSEHTDGVADGLSGFGGGVAVVALCVAIVALRRR</sequence>